<sequence length="54" mass="6341">MHWHHPTRAGFLTLREVFAPLPGFNVRLDDGQWHNVRLERNAKAVSFQLCITTR</sequence>
<protein>
    <recommendedName>
        <fullName evidence="3">Laminin G domain-containing protein</fullName>
    </recommendedName>
</protein>
<evidence type="ECO:0000313" key="1">
    <source>
        <dbReference type="EMBL" id="VDN16547.1"/>
    </source>
</evidence>
<organism evidence="1 2">
    <name type="scientific">Dibothriocephalus latus</name>
    <name type="common">Fish tapeworm</name>
    <name type="synonym">Diphyllobothrium latum</name>
    <dbReference type="NCBI Taxonomy" id="60516"/>
    <lineage>
        <taxon>Eukaryota</taxon>
        <taxon>Metazoa</taxon>
        <taxon>Spiralia</taxon>
        <taxon>Lophotrochozoa</taxon>
        <taxon>Platyhelminthes</taxon>
        <taxon>Cestoda</taxon>
        <taxon>Eucestoda</taxon>
        <taxon>Diphyllobothriidea</taxon>
        <taxon>Diphyllobothriidae</taxon>
        <taxon>Dibothriocephalus</taxon>
    </lineage>
</organism>
<dbReference type="OrthoDB" id="6270412at2759"/>
<accession>A0A3P7LY54</accession>
<dbReference type="AlphaFoldDB" id="A0A3P7LY54"/>
<gene>
    <name evidence="1" type="ORF">DILT_LOCUS12378</name>
</gene>
<evidence type="ECO:0008006" key="3">
    <source>
        <dbReference type="Google" id="ProtNLM"/>
    </source>
</evidence>
<dbReference type="Gene3D" id="2.60.120.200">
    <property type="match status" value="1"/>
</dbReference>
<keyword evidence="2" id="KW-1185">Reference proteome</keyword>
<dbReference type="EMBL" id="UYRU01066245">
    <property type="protein sequence ID" value="VDN16547.1"/>
    <property type="molecule type" value="Genomic_DNA"/>
</dbReference>
<proteinExistence type="predicted"/>
<dbReference type="Proteomes" id="UP000281553">
    <property type="component" value="Unassembled WGS sequence"/>
</dbReference>
<reference evidence="1 2" key="1">
    <citation type="submission" date="2018-11" db="EMBL/GenBank/DDBJ databases">
        <authorList>
            <consortium name="Pathogen Informatics"/>
        </authorList>
    </citation>
    <scope>NUCLEOTIDE SEQUENCE [LARGE SCALE GENOMIC DNA]</scope>
</reference>
<name>A0A3P7LY54_DIBLA</name>
<evidence type="ECO:0000313" key="2">
    <source>
        <dbReference type="Proteomes" id="UP000281553"/>
    </source>
</evidence>